<name>A0A915J2P2_ROMCU</name>
<accession>A0A915J2P2</accession>
<sequence length="179" mass="19815">MLAILTTEIIIFNDLNFNPCRIGTLNLKSTFFEDAELLSVIDELGCKSSKVFVNLPPTAIDWTTPPTPRPTLLKGDDVDWPKILRRLLSLIVRLDLLGQASEVLHFLNIKLSDVDETSSCSTSILRFRADETSCGELFRSSALAPAMAVVVVSGSGFSLDEMQEDMRADVAIFLDEFDD</sequence>
<dbReference type="AlphaFoldDB" id="A0A915J2P2"/>
<organism evidence="1 2">
    <name type="scientific">Romanomermis culicivorax</name>
    <name type="common">Nematode worm</name>
    <dbReference type="NCBI Taxonomy" id="13658"/>
    <lineage>
        <taxon>Eukaryota</taxon>
        <taxon>Metazoa</taxon>
        <taxon>Ecdysozoa</taxon>
        <taxon>Nematoda</taxon>
        <taxon>Enoplea</taxon>
        <taxon>Dorylaimia</taxon>
        <taxon>Mermithida</taxon>
        <taxon>Mermithoidea</taxon>
        <taxon>Mermithidae</taxon>
        <taxon>Romanomermis</taxon>
    </lineage>
</organism>
<evidence type="ECO:0000313" key="2">
    <source>
        <dbReference type="WBParaSite" id="nRc.2.0.1.t20389-RA"/>
    </source>
</evidence>
<evidence type="ECO:0000313" key="1">
    <source>
        <dbReference type="Proteomes" id="UP000887565"/>
    </source>
</evidence>
<proteinExistence type="predicted"/>
<dbReference type="Proteomes" id="UP000887565">
    <property type="component" value="Unplaced"/>
</dbReference>
<keyword evidence="1" id="KW-1185">Reference proteome</keyword>
<reference evidence="2" key="1">
    <citation type="submission" date="2022-11" db="UniProtKB">
        <authorList>
            <consortium name="WormBaseParasite"/>
        </authorList>
    </citation>
    <scope>IDENTIFICATION</scope>
</reference>
<dbReference type="WBParaSite" id="nRc.2.0.1.t20389-RA">
    <property type="protein sequence ID" value="nRc.2.0.1.t20389-RA"/>
    <property type="gene ID" value="nRc.2.0.1.g20389"/>
</dbReference>
<protein>
    <submittedName>
        <fullName evidence="2">Uncharacterized protein</fullName>
    </submittedName>
</protein>